<evidence type="ECO:0000313" key="13">
    <source>
        <dbReference type="EMBL" id="PIO25137.1"/>
    </source>
</evidence>
<name>A0A2G9RB83_AQUCT</name>
<keyword evidence="11" id="KW-0325">Glycoprotein</keyword>
<evidence type="ECO:0000256" key="12">
    <source>
        <dbReference type="SAM" id="Phobius"/>
    </source>
</evidence>
<dbReference type="GO" id="GO:0098609">
    <property type="term" value="P:cell-cell adhesion"/>
    <property type="evidence" value="ECO:0007669"/>
    <property type="project" value="TreeGrafter"/>
</dbReference>
<keyword evidence="4" id="KW-0732">Signal</keyword>
<keyword evidence="7 12" id="KW-1133">Transmembrane helix</keyword>
<feature type="non-terminal residue" evidence="13">
    <location>
        <position position="1"/>
    </location>
</feature>
<evidence type="ECO:0000256" key="8">
    <source>
        <dbReference type="ARBA" id="ARBA00023037"/>
    </source>
</evidence>
<dbReference type="AlphaFoldDB" id="A0A2G9RB83"/>
<dbReference type="GO" id="GO:0007160">
    <property type="term" value="P:cell-matrix adhesion"/>
    <property type="evidence" value="ECO:0007669"/>
    <property type="project" value="TreeGrafter"/>
</dbReference>
<evidence type="ECO:0000256" key="11">
    <source>
        <dbReference type="ARBA" id="ARBA00023180"/>
    </source>
</evidence>
<reference evidence="14" key="1">
    <citation type="journal article" date="2017" name="Nat. Commun.">
        <title>The North American bullfrog draft genome provides insight into hormonal regulation of long noncoding RNA.</title>
        <authorList>
            <person name="Hammond S.A."/>
            <person name="Warren R.L."/>
            <person name="Vandervalk B.P."/>
            <person name="Kucuk E."/>
            <person name="Khan H."/>
            <person name="Gibb E.A."/>
            <person name="Pandoh P."/>
            <person name="Kirk H."/>
            <person name="Zhao Y."/>
            <person name="Jones M."/>
            <person name="Mungall A.J."/>
            <person name="Coope R."/>
            <person name="Pleasance S."/>
            <person name="Moore R.A."/>
            <person name="Holt R.A."/>
            <person name="Round J.M."/>
            <person name="Ohora S."/>
            <person name="Walle B.V."/>
            <person name="Veldhoen N."/>
            <person name="Helbing C.C."/>
            <person name="Birol I."/>
        </authorList>
    </citation>
    <scope>NUCLEOTIDE SEQUENCE [LARGE SCALE GENOMIC DNA]</scope>
</reference>
<organism evidence="13 14">
    <name type="scientific">Aquarana catesbeiana</name>
    <name type="common">American bullfrog</name>
    <name type="synonym">Rana catesbeiana</name>
    <dbReference type="NCBI Taxonomy" id="8400"/>
    <lineage>
        <taxon>Eukaryota</taxon>
        <taxon>Metazoa</taxon>
        <taxon>Chordata</taxon>
        <taxon>Craniata</taxon>
        <taxon>Vertebrata</taxon>
        <taxon>Euteleostomi</taxon>
        <taxon>Amphibia</taxon>
        <taxon>Batrachia</taxon>
        <taxon>Anura</taxon>
        <taxon>Neobatrachia</taxon>
        <taxon>Ranoidea</taxon>
        <taxon>Ranidae</taxon>
        <taxon>Aquarana</taxon>
    </lineage>
</organism>
<comment type="similarity">
    <text evidence="2">Belongs to the integrin alpha chain family.</text>
</comment>
<dbReference type="GO" id="GO:0008305">
    <property type="term" value="C:integrin complex"/>
    <property type="evidence" value="ECO:0007669"/>
    <property type="project" value="TreeGrafter"/>
</dbReference>
<dbReference type="PROSITE" id="PS00242">
    <property type="entry name" value="INTEGRIN_ALPHA"/>
    <property type="match status" value="1"/>
</dbReference>
<keyword evidence="8" id="KW-0401">Integrin</keyword>
<proteinExistence type="inferred from homology"/>
<dbReference type="Gene3D" id="1.20.5.930">
    <property type="entry name" value="Bicelle-embedded integrin alpha(iib) transmembrane segment"/>
    <property type="match status" value="1"/>
</dbReference>
<keyword evidence="14" id="KW-1185">Reference proteome</keyword>
<keyword evidence="6" id="KW-0130">Cell adhesion</keyword>
<evidence type="ECO:0008006" key="15">
    <source>
        <dbReference type="Google" id="ProtNLM"/>
    </source>
</evidence>
<dbReference type="GO" id="GO:0009897">
    <property type="term" value="C:external side of plasma membrane"/>
    <property type="evidence" value="ECO:0007669"/>
    <property type="project" value="TreeGrafter"/>
</dbReference>
<dbReference type="PANTHER" id="PTHR23220">
    <property type="entry name" value="INTEGRIN ALPHA"/>
    <property type="match status" value="1"/>
</dbReference>
<accession>A0A2G9RB83</accession>
<dbReference type="InterPro" id="IPR018184">
    <property type="entry name" value="Integrin_alpha_C_CS"/>
</dbReference>
<comment type="subcellular location">
    <subcellularLocation>
        <location evidence="1">Membrane</location>
        <topology evidence="1">Single-pass type I membrane protein</topology>
    </subcellularLocation>
</comment>
<evidence type="ECO:0000256" key="5">
    <source>
        <dbReference type="ARBA" id="ARBA00022737"/>
    </source>
</evidence>
<keyword evidence="3 12" id="KW-0812">Transmembrane</keyword>
<evidence type="ECO:0000313" key="14">
    <source>
        <dbReference type="Proteomes" id="UP000228934"/>
    </source>
</evidence>
<evidence type="ECO:0000256" key="2">
    <source>
        <dbReference type="ARBA" id="ARBA00008054"/>
    </source>
</evidence>
<evidence type="ECO:0000256" key="7">
    <source>
        <dbReference type="ARBA" id="ARBA00022989"/>
    </source>
</evidence>
<dbReference type="FunFam" id="1.20.5.930:FF:000005">
    <property type="entry name" value="Integrin, alpha 10"/>
    <property type="match status" value="1"/>
</dbReference>
<dbReference type="GO" id="GO:0005178">
    <property type="term" value="F:integrin binding"/>
    <property type="evidence" value="ECO:0007669"/>
    <property type="project" value="TreeGrafter"/>
</dbReference>
<dbReference type="GO" id="GO:0007229">
    <property type="term" value="P:integrin-mediated signaling pathway"/>
    <property type="evidence" value="ECO:0007669"/>
    <property type="project" value="UniProtKB-KW"/>
</dbReference>
<dbReference type="Proteomes" id="UP000228934">
    <property type="component" value="Unassembled WGS sequence"/>
</dbReference>
<dbReference type="GO" id="GO:0033627">
    <property type="term" value="P:cell adhesion mediated by integrin"/>
    <property type="evidence" value="ECO:0007669"/>
    <property type="project" value="TreeGrafter"/>
</dbReference>
<sequence>SSFQALELVTTAKLETSNPELFLVSNDDLLIPLTIIKPGEKSEVPIGVVIGSALAGLLLLAALVAALWKLGFFKRKYQKLQKTEDEMAETAQLN</sequence>
<dbReference type="PANTHER" id="PTHR23220:SF23">
    <property type="entry name" value="INTEGRIN ALPHA-2"/>
    <property type="match status" value="1"/>
</dbReference>
<feature type="transmembrane region" description="Helical" evidence="12">
    <location>
        <begin position="46"/>
        <end position="68"/>
    </location>
</feature>
<evidence type="ECO:0000256" key="9">
    <source>
        <dbReference type="ARBA" id="ARBA00023136"/>
    </source>
</evidence>
<evidence type="ECO:0000256" key="6">
    <source>
        <dbReference type="ARBA" id="ARBA00022889"/>
    </source>
</evidence>
<dbReference type="OrthoDB" id="5317514at2759"/>
<evidence type="ECO:0000256" key="10">
    <source>
        <dbReference type="ARBA" id="ARBA00023170"/>
    </source>
</evidence>
<protein>
    <recommendedName>
        <fullName evidence="15">Integrin alpha-2 domain-containing protein</fullName>
    </recommendedName>
</protein>
<dbReference type="Pfam" id="PF00357">
    <property type="entry name" value="Integrin_alpha"/>
    <property type="match status" value="1"/>
</dbReference>
<keyword evidence="9 12" id="KW-0472">Membrane</keyword>
<evidence type="ECO:0000256" key="1">
    <source>
        <dbReference type="ARBA" id="ARBA00004479"/>
    </source>
</evidence>
<keyword evidence="5" id="KW-0677">Repeat</keyword>
<evidence type="ECO:0000256" key="4">
    <source>
        <dbReference type="ARBA" id="ARBA00022729"/>
    </source>
</evidence>
<dbReference type="EMBL" id="KV951164">
    <property type="protein sequence ID" value="PIO25137.1"/>
    <property type="molecule type" value="Genomic_DNA"/>
</dbReference>
<evidence type="ECO:0000256" key="3">
    <source>
        <dbReference type="ARBA" id="ARBA00022692"/>
    </source>
</evidence>
<keyword evidence="10" id="KW-0675">Receptor</keyword>
<gene>
    <name evidence="13" type="ORF">AB205_0191210</name>
</gene>